<dbReference type="EMBL" id="VSSQ01013612">
    <property type="protein sequence ID" value="MPM51882.1"/>
    <property type="molecule type" value="Genomic_DNA"/>
</dbReference>
<proteinExistence type="predicted"/>
<feature type="compositionally biased region" description="Basic and acidic residues" evidence="1">
    <location>
        <begin position="69"/>
        <end position="82"/>
    </location>
</feature>
<evidence type="ECO:0000313" key="2">
    <source>
        <dbReference type="EMBL" id="MPM51882.1"/>
    </source>
</evidence>
<organism evidence="2">
    <name type="scientific">bioreactor metagenome</name>
    <dbReference type="NCBI Taxonomy" id="1076179"/>
    <lineage>
        <taxon>unclassified sequences</taxon>
        <taxon>metagenomes</taxon>
        <taxon>ecological metagenomes</taxon>
    </lineage>
</organism>
<sequence>MIGHAHDRTDQLLQQPHVAQHVGDQLPGTVLFVKPQRQALEMLEHLEAHVDHNAVDHVTAEITRDVAHDTADEVDREHRSGQNEEQTVIGCRQYPVNGDLQHPRQGQRQGGENQIGQRSEKNQTAIWFEKRA</sequence>
<evidence type="ECO:0000256" key="1">
    <source>
        <dbReference type="SAM" id="MobiDB-lite"/>
    </source>
</evidence>
<comment type="caution">
    <text evidence="2">The sequence shown here is derived from an EMBL/GenBank/DDBJ whole genome shotgun (WGS) entry which is preliminary data.</text>
</comment>
<name>A0A645AF97_9ZZZZ</name>
<gene>
    <name evidence="2" type="ORF">SDC9_98633</name>
</gene>
<protein>
    <submittedName>
        <fullName evidence="2">Uncharacterized protein</fullName>
    </submittedName>
</protein>
<feature type="region of interest" description="Disordered" evidence="1">
    <location>
        <begin position="69"/>
        <end position="124"/>
    </location>
</feature>
<dbReference type="AlphaFoldDB" id="A0A645AF97"/>
<accession>A0A645AF97</accession>
<feature type="compositionally biased region" description="Polar residues" evidence="1">
    <location>
        <begin position="104"/>
        <end position="124"/>
    </location>
</feature>
<reference evidence="2" key="1">
    <citation type="submission" date="2019-08" db="EMBL/GenBank/DDBJ databases">
        <authorList>
            <person name="Kucharzyk K."/>
            <person name="Murdoch R.W."/>
            <person name="Higgins S."/>
            <person name="Loffler F."/>
        </authorList>
    </citation>
    <scope>NUCLEOTIDE SEQUENCE</scope>
</reference>